<dbReference type="InterPro" id="IPR036388">
    <property type="entry name" value="WH-like_DNA-bd_sf"/>
</dbReference>
<dbReference type="SUPFAM" id="SSF46785">
    <property type="entry name" value="Winged helix' DNA-binding domain"/>
    <property type="match status" value="1"/>
</dbReference>
<proteinExistence type="predicted"/>
<keyword evidence="3" id="KW-1185">Reference proteome</keyword>
<dbReference type="InterPro" id="IPR011991">
    <property type="entry name" value="ArsR-like_HTH"/>
</dbReference>
<evidence type="ECO:0000313" key="3">
    <source>
        <dbReference type="Proteomes" id="UP000186132"/>
    </source>
</evidence>
<name>A0A1M5D9G9_9ACTN</name>
<evidence type="ECO:0000313" key="2">
    <source>
        <dbReference type="EMBL" id="SHF63557.1"/>
    </source>
</evidence>
<feature type="domain" description="HTH arsR-type" evidence="1">
    <location>
        <begin position="27"/>
        <end position="118"/>
    </location>
</feature>
<dbReference type="InterPro" id="IPR036390">
    <property type="entry name" value="WH_DNA-bd_sf"/>
</dbReference>
<dbReference type="STRING" id="1206085.SAMN05443575_0498"/>
<gene>
    <name evidence="2" type="ORF">SAMN05443575_0498</name>
</gene>
<dbReference type="Proteomes" id="UP000186132">
    <property type="component" value="Unassembled WGS sequence"/>
</dbReference>
<reference evidence="2 3" key="1">
    <citation type="submission" date="2016-11" db="EMBL/GenBank/DDBJ databases">
        <authorList>
            <person name="Jaros S."/>
            <person name="Januszkiewicz K."/>
            <person name="Wedrychowicz H."/>
        </authorList>
    </citation>
    <scope>NUCLEOTIDE SEQUENCE [LARGE SCALE GENOMIC DNA]</scope>
    <source>
        <strain evidence="2 3">DSM 45627</strain>
    </source>
</reference>
<dbReference type="AlphaFoldDB" id="A0A1M5D9G9"/>
<dbReference type="InterPro" id="IPR001845">
    <property type="entry name" value="HTH_ArsR_DNA-bd_dom"/>
</dbReference>
<dbReference type="SMART" id="SM00418">
    <property type="entry name" value="HTH_ARSR"/>
    <property type="match status" value="1"/>
</dbReference>
<protein>
    <submittedName>
        <fullName evidence="2">Helix-turn-helix domain-containing protein</fullName>
    </submittedName>
</protein>
<dbReference type="Gene3D" id="1.10.10.10">
    <property type="entry name" value="Winged helix-like DNA-binding domain superfamily/Winged helix DNA-binding domain"/>
    <property type="match status" value="1"/>
</dbReference>
<organism evidence="2 3">
    <name type="scientific">Jatrophihabitans endophyticus</name>
    <dbReference type="NCBI Taxonomy" id="1206085"/>
    <lineage>
        <taxon>Bacteria</taxon>
        <taxon>Bacillati</taxon>
        <taxon>Actinomycetota</taxon>
        <taxon>Actinomycetes</taxon>
        <taxon>Jatrophihabitantales</taxon>
        <taxon>Jatrophihabitantaceae</taxon>
        <taxon>Jatrophihabitans</taxon>
    </lineage>
</organism>
<accession>A0A1M5D9G9</accession>
<dbReference type="GO" id="GO:0003700">
    <property type="term" value="F:DNA-binding transcription factor activity"/>
    <property type="evidence" value="ECO:0007669"/>
    <property type="project" value="InterPro"/>
</dbReference>
<dbReference type="CDD" id="cd00090">
    <property type="entry name" value="HTH_ARSR"/>
    <property type="match status" value="1"/>
</dbReference>
<dbReference type="Pfam" id="PF12840">
    <property type="entry name" value="HTH_20"/>
    <property type="match status" value="1"/>
</dbReference>
<evidence type="ECO:0000259" key="1">
    <source>
        <dbReference type="SMART" id="SM00418"/>
    </source>
</evidence>
<sequence length="183" mass="21061">MSITYYDGRMTFVDRPGEHPRRPATDEELRVLASTLRLRVLRICLHEPHTNKEVAEALGKDPATVLHHVRRLVDTGFLTAQPARRGTRGAREIPYLATGKSWRLDFPPTDRLLLDTFLEEVSLVPVEQVHTMRVGLLLTDGLREEFEERMRDLVEEYRARTENTGDGRAWSLFLAVHPDPNRP</sequence>
<dbReference type="EMBL" id="FQVU01000001">
    <property type="protein sequence ID" value="SHF63557.1"/>
    <property type="molecule type" value="Genomic_DNA"/>
</dbReference>